<name>A0A654LYG7_9ARCH</name>
<evidence type="ECO:0000313" key="1">
    <source>
        <dbReference type="EMBL" id="ALI35476.1"/>
    </source>
</evidence>
<organism evidence="1 2">
    <name type="scientific">Candidatus Nitrosocosmicus oleophilus</name>
    <dbReference type="NCBI Taxonomy" id="1353260"/>
    <lineage>
        <taxon>Archaea</taxon>
        <taxon>Nitrososphaerota</taxon>
        <taxon>Nitrososphaeria</taxon>
        <taxon>Nitrososphaerales</taxon>
        <taxon>Nitrososphaeraceae</taxon>
        <taxon>Candidatus Nitrosocosmicus</taxon>
    </lineage>
</organism>
<dbReference type="AlphaFoldDB" id="A0A654LYG7"/>
<evidence type="ECO:0000313" key="2">
    <source>
        <dbReference type="Proteomes" id="UP000058925"/>
    </source>
</evidence>
<sequence length="33" mass="3805">MIFAQGGSKFEIKYKITPFMVIIIPVTKLTLYL</sequence>
<protein>
    <submittedName>
        <fullName evidence="1">Uncharacterized protein</fullName>
    </submittedName>
</protein>
<reference evidence="2" key="1">
    <citation type="submission" date="2015-10" db="EMBL/GenBank/DDBJ databases">
        <title>Niche specialization of a soil ammonia-oxidizing archaeon, Candidatus Nitrosocosmicus oleophilus.</title>
        <authorList>
            <person name="Jung M.-Y."/>
            <person name="Rhee S.-K."/>
        </authorList>
    </citation>
    <scope>NUCLEOTIDE SEQUENCE [LARGE SCALE GENOMIC DNA]</scope>
    <source>
        <strain evidence="2">MY3</strain>
    </source>
</reference>
<proteinExistence type="predicted"/>
<accession>A0A654LYG7</accession>
<keyword evidence="2" id="KW-1185">Reference proteome</keyword>
<dbReference type="Proteomes" id="UP000058925">
    <property type="component" value="Chromosome"/>
</dbReference>
<gene>
    <name evidence="1" type="ORF">NMY3_01272</name>
</gene>
<dbReference type="EMBL" id="CP012850">
    <property type="protein sequence ID" value="ALI35476.1"/>
    <property type="molecule type" value="Genomic_DNA"/>
</dbReference>
<dbReference type="KEGG" id="taa:NMY3_01272"/>